<dbReference type="Gene3D" id="2.40.40.20">
    <property type="match status" value="1"/>
</dbReference>
<evidence type="ECO:0000256" key="7">
    <source>
        <dbReference type="ARBA" id="ARBA00023002"/>
    </source>
</evidence>
<feature type="domain" description="4Fe-4S Mo/W bis-MGD-type" evidence="11">
    <location>
        <begin position="10"/>
        <end position="70"/>
    </location>
</feature>
<dbReference type="PANTHER" id="PTHR43105">
    <property type="entry name" value="RESPIRATORY NITRATE REDUCTASE"/>
    <property type="match status" value="1"/>
</dbReference>
<dbReference type="Gene3D" id="2.20.25.90">
    <property type="entry name" value="ADC-like domains"/>
    <property type="match status" value="1"/>
</dbReference>
<evidence type="ECO:0000256" key="8">
    <source>
        <dbReference type="ARBA" id="ARBA00023004"/>
    </source>
</evidence>
<name>A0ABY3XJM6_9GAMM</name>
<evidence type="ECO:0000256" key="3">
    <source>
        <dbReference type="ARBA" id="ARBA00008747"/>
    </source>
</evidence>
<reference evidence="12 13" key="1">
    <citation type="submission" date="2022-03" db="EMBL/GenBank/DDBJ databases">
        <title>Complete genome sequence of Lysobacter capsici VKM B-2533 and Lysobacter gummosus 10.1.1, promising sources of lytic agents.</title>
        <authorList>
            <person name="Tarlachkov S.V."/>
            <person name="Kudryakova I.V."/>
            <person name="Afoshin A.S."/>
            <person name="Leontyevskaya E.A."/>
            <person name="Leontyevskaya N.V."/>
        </authorList>
    </citation>
    <scope>NUCLEOTIDE SEQUENCE [LARGE SCALE GENOMIC DNA]</scope>
    <source>
        <strain evidence="12 13">10.1.1</strain>
    </source>
</reference>
<dbReference type="Pfam" id="PF04324">
    <property type="entry name" value="Fer2_BFD"/>
    <property type="match status" value="1"/>
</dbReference>
<evidence type="ECO:0000256" key="1">
    <source>
        <dbReference type="ARBA" id="ARBA00001942"/>
    </source>
</evidence>
<dbReference type="PANTHER" id="PTHR43105:SF9">
    <property type="entry name" value="NADPH-FE(3+) OXIDOREDUCTASE SUBUNIT ALPHA"/>
    <property type="match status" value="1"/>
</dbReference>
<evidence type="ECO:0000256" key="6">
    <source>
        <dbReference type="ARBA" id="ARBA00022723"/>
    </source>
</evidence>
<dbReference type="CDD" id="cd02791">
    <property type="entry name" value="MopB_CT_Nitrate-R-NapA-like"/>
    <property type="match status" value="1"/>
</dbReference>
<accession>A0ABY3XJM6</accession>
<evidence type="ECO:0000256" key="9">
    <source>
        <dbReference type="ARBA" id="ARBA00023014"/>
    </source>
</evidence>
<dbReference type="Pfam" id="PF01568">
    <property type="entry name" value="Molydop_binding"/>
    <property type="match status" value="1"/>
</dbReference>
<evidence type="ECO:0000259" key="11">
    <source>
        <dbReference type="PROSITE" id="PS51669"/>
    </source>
</evidence>
<protein>
    <submittedName>
        <fullName evidence="12">Molybdopterin-dependent oxidoreductase</fullName>
    </submittedName>
</protein>
<dbReference type="InterPro" id="IPR041854">
    <property type="entry name" value="BFD-like_2Fe2S-bd_dom_sf"/>
</dbReference>
<evidence type="ECO:0000256" key="5">
    <source>
        <dbReference type="ARBA" id="ARBA00022505"/>
    </source>
</evidence>
<dbReference type="InterPro" id="IPR006963">
    <property type="entry name" value="Mopterin_OxRdtase_4Fe-4S_dom"/>
</dbReference>
<dbReference type="InterPro" id="IPR006657">
    <property type="entry name" value="MoPterin_dinucl-bd_dom"/>
</dbReference>
<evidence type="ECO:0000256" key="10">
    <source>
        <dbReference type="ARBA" id="ARBA00023063"/>
    </source>
</evidence>
<dbReference type="InterPro" id="IPR027467">
    <property type="entry name" value="MopterinOxRdtase_cofactor_BS"/>
</dbReference>
<evidence type="ECO:0000313" key="12">
    <source>
        <dbReference type="EMBL" id="UNP31831.1"/>
    </source>
</evidence>
<keyword evidence="10" id="KW-0534">Nitrate assimilation</keyword>
<comment type="cofactor">
    <cofactor evidence="2">
        <name>[4Fe-4S] cluster</name>
        <dbReference type="ChEBI" id="CHEBI:49883"/>
    </cofactor>
</comment>
<evidence type="ECO:0000256" key="2">
    <source>
        <dbReference type="ARBA" id="ARBA00001966"/>
    </source>
</evidence>
<comment type="similarity">
    <text evidence="3">Belongs to the prokaryotic molybdopterin-containing oxidoreductase family. NasA/NapA/NarB subfamily.</text>
</comment>
<organism evidence="12 13">
    <name type="scientific">Lysobacter gummosus</name>
    <dbReference type="NCBI Taxonomy" id="262324"/>
    <lineage>
        <taxon>Bacteria</taxon>
        <taxon>Pseudomonadati</taxon>
        <taxon>Pseudomonadota</taxon>
        <taxon>Gammaproteobacteria</taxon>
        <taxon>Lysobacterales</taxon>
        <taxon>Lysobacteraceae</taxon>
        <taxon>Lysobacter</taxon>
    </lineage>
</organism>
<dbReference type="Pfam" id="PF04879">
    <property type="entry name" value="Molybdop_Fe4S4"/>
    <property type="match status" value="1"/>
</dbReference>
<keyword evidence="13" id="KW-1185">Reference proteome</keyword>
<dbReference type="SMART" id="SM00926">
    <property type="entry name" value="Molybdop_Fe4S4"/>
    <property type="match status" value="1"/>
</dbReference>
<keyword evidence="5" id="KW-0500">Molybdenum</keyword>
<dbReference type="InterPro" id="IPR041957">
    <property type="entry name" value="CT_Nitrate-R-NapA-like"/>
</dbReference>
<dbReference type="InterPro" id="IPR006656">
    <property type="entry name" value="Mopterin_OxRdtase"/>
</dbReference>
<proteinExistence type="inferred from homology"/>
<dbReference type="Pfam" id="PF00384">
    <property type="entry name" value="Molybdopterin"/>
    <property type="match status" value="1"/>
</dbReference>
<dbReference type="PROSITE" id="PS51669">
    <property type="entry name" value="4FE4S_MOW_BIS_MGD"/>
    <property type="match status" value="1"/>
</dbReference>
<dbReference type="Gene3D" id="3.40.228.10">
    <property type="entry name" value="Dimethylsulfoxide Reductase, domain 2"/>
    <property type="match status" value="1"/>
</dbReference>
<dbReference type="InterPro" id="IPR007419">
    <property type="entry name" value="BFD-like_2Fe2S-bd_dom"/>
</dbReference>
<evidence type="ECO:0000256" key="4">
    <source>
        <dbReference type="ARBA" id="ARBA00022485"/>
    </source>
</evidence>
<dbReference type="SUPFAM" id="SSF53706">
    <property type="entry name" value="Formate dehydrogenase/DMSO reductase, domains 1-3"/>
    <property type="match status" value="1"/>
</dbReference>
<evidence type="ECO:0000313" key="13">
    <source>
        <dbReference type="Proteomes" id="UP000829194"/>
    </source>
</evidence>
<keyword evidence="4" id="KW-0004">4Fe-4S</keyword>
<dbReference type="RefSeq" id="WP_057942930.1">
    <property type="nucleotide sequence ID" value="NZ_CP011131.1"/>
</dbReference>
<dbReference type="InterPro" id="IPR009010">
    <property type="entry name" value="Asp_de-COase-like_dom_sf"/>
</dbReference>
<keyword evidence="6" id="KW-0479">Metal-binding</keyword>
<dbReference type="Gene3D" id="3.40.50.740">
    <property type="match status" value="1"/>
</dbReference>
<sequence>MDGSAAPLLRTRTRSTCCYCGVGCGVLIDAERDAAGSRIVGVEGDPAHPANHGRLCTKGRTLAQTAHSTQGRLLAPELRAHRQQSRRRVDWAVALDTVADRLADIVHQHGPDAVAFYLSGQLLTEDYYVFNKLAKGLLGTNNIDTNSRLCMSSAVAAYKLAFGADGPPTCYEDLELAKTVLFAGSNMAYAHPVLLRRLEDARRDDPQVRWIVIDPRRTDTAAMADLHLAIQPGTDVALFNGMLHHLLWEDLIDPAFIAGHTSGFGELKSLLREYTPRMAAELCGIEVADLIQAAEWFGRSPATLSLYCMGLNQSVHGTDKNLALIHLHLATGQIGRPGTGPFSLTGQPNAMGGREVGGMATMLAAHRDIEVAEDRAQVERLWGLPAHTLSAKPGLPAVALFDALRSGKVKAVWIACTNPVHSMPDIGHVREALQRAELVIVQEAFGNTDTVPYADVLLPAATWGEKEGTVTNSERRISRVRAAVAAPGEAKPDWWIANEVARRLEARLAPPGAAPLFAFDSTAAIFDEHRRLTVGRDLDIGGLDYARLETDGPQQWPFPANAVQGQARRYTDGVFATADGRARFHPTPYRPVAEAISAHYPLRLLTGRLRDQWHGMSRTGRVPGLFAHSPRPGLRMHPQDAARRGLAEGELVRVTGKRGELVLALQLSDELASGTVFAAMHWSGQFLSSGGINELTQPAVDARSQQPELKHAAVRVEKAEFGWHLLAARRGEVLSLQAAVQPLLKECAFAELSFAAEPGAGDDIAWLTLRAAHAQAPPDAWLDAVTQALTLSPGADSVEYRDARRGLLKRVIWRAEAGERHIDGVLLSDTQPHRIEEALLERALSGRAWRGSGLAVFAQSGHGLRDALVCNCMQVGETAIREQVAQGAGVRELQQRLGCGTVCGSCLPQLAQLCRQPQRA</sequence>
<dbReference type="PROSITE" id="PS00551">
    <property type="entry name" value="MOLYBDOPTERIN_PROK_1"/>
    <property type="match status" value="1"/>
</dbReference>
<dbReference type="EMBL" id="CP093547">
    <property type="protein sequence ID" value="UNP31831.1"/>
    <property type="molecule type" value="Genomic_DNA"/>
</dbReference>
<dbReference type="Proteomes" id="UP000829194">
    <property type="component" value="Chromosome"/>
</dbReference>
<dbReference type="Gene3D" id="1.10.10.1100">
    <property type="entry name" value="BFD-like [2Fe-2S]-binding domain"/>
    <property type="match status" value="1"/>
</dbReference>
<keyword evidence="8" id="KW-0408">Iron</keyword>
<dbReference type="SUPFAM" id="SSF50692">
    <property type="entry name" value="ADC-like"/>
    <property type="match status" value="1"/>
</dbReference>
<comment type="cofactor">
    <cofactor evidence="1">
        <name>Mo-bis(molybdopterin guanine dinucleotide)</name>
        <dbReference type="ChEBI" id="CHEBI:60539"/>
    </cofactor>
</comment>
<dbReference type="CDD" id="cd02754">
    <property type="entry name" value="MopB_Nitrate-R-NapA-like"/>
    <property type="match status" value="1"/>
</dbReference>
<dbReference type="InterPro" id="IPR050123">
    <property type="entry name" value="Prok_molybdopt-oxidoreductase"/>
</dbReference>
<keyword evidence="9" id="KW-0411">Iron-sulfur</keyword>
<keyword evidence="7" id="KW-0560">Oxidoreductase</keyword>
<gene>
    <name evidence="12" type="ORF">MOV92_11505</name>
</gene>